<keyword evidence="9" id="KW-1185">Reference proteome</keyword>
<dbReference type="AlphaFoldDB" id="A0A8X8CS57"/>
<evidence type="ECO:0000259" key="7">
    <source>
        <dbReference type="PROSITE" id="PS51754"/>
    </source>
</evidence>
<dbReference type="NCBIfam" id="TIGR01568">
    <property type="entry name" value="A_thal_3678"/>
    <property type="match status" value="1"/>
</dbReference>
<dbReference type="PROSITE" id="PS51754">
    <property type="entry name" value="OVATE"/>
    <property type="match status" value="1"/>
</dbReference>
<sequence>MPTIFWKNILKCLPTITPSSHPLPSDQLQEYRDPLPSSATLISPTTSIIIKNFNSPYDLSSAPTSKSLSTPSTNSFSSSYSDSDAESNLDFATILASQRLFFSSPGRSNSIIESLPEPQTPVSGGIAIKKYSPDPYTDFKHSMQEMIEARELRDVRAKWEYLHELLSCYLKLNPKHTHKFIISAFADIVVCLLSSPSPESDTHREPDGLRRALDTLDGCLIGWEIRLISNGRCMAAGRVRLFALVLPVVLRVLNQHQHQQQGAD</sequence>
<comment type="caution">
    <text evidence="8">The sequence shown here is derived from an EMBL/GenBank/DDBJ whole genome shotgun (WGS) entry which is preliminary data.</text>
</comment>
<dbReference type="PANTHER" id="PTHR33057">
    <property type="entry name" value="TRANSCRIPTION REPRESSOR OFP7-RELATED"/>
    <property type="match status" value="1"/>
</dbReference>
<dbReference type="Proteomes" id="UP000886885">
    <property type="component" value="Chromosome 8D"/>
</dbReference>
<evidence type="ECO:0000256" key="3">
    <source>
        <dbReference type="ARBA" id="ARBA00023015"/>
    </source>
</evidence>
<dbReference type="InterPro" id="IPR038933">
    <property type="entry name" value="Ovate"/>
</dbReference>
<name>A0A8X8CS57_POPTO</name>
<evidence type="ECO:0000256" key="6">
    <source>
        <dbReference type="RuleBase" id="RU367028"/>
    </source>
</evidence>
<dbReference type="InterPro" id="IPR006458">
    <property type="entry name" value="Ovate_C"/>
</dbReference>
<evidence type="ECO:0000256" key="4">
    <source>
        <dbReference type="ARBA" id="ARBA00023163"/>
    </source>
</evidence>
<evidence type="ECO:0000313" key="9">
    <source>
        <dbReference type="Proteomes" id="UP000886885"/>
    </source>
</evidence>
<keyword evidence="5 6" id="KW-0539">Nucleus</keyword>
<organism evidence="8 9">
    <name type="scientific">Populus tomentosa</name>
    <name type="common">Chinese white poplar</name>
    <dbReference type="NCBI Taxonomy" id="118781"/>
    <lineage>
        <taxon>Eukaryota</taxon>
        <taxon>Viridiplantae</taxon>
        <taxon>Streptophyta</taxon>
        <taxon>Embryophyta</taxon>
        <taxon>Tracheophyta</taxon>
        <taxon>Spermatophyta</taxon>
        <taxon>Magnoliopsida</taxon>
        <taxon>eudicotyledons</taxon>
        <taxon>Gunneridae</taxon>
        <taxon>Pentapetalae</taxon>
        <taxon>rosids</taxon>
        <taxon>fabids</taxon>
        <taxon>Malpighiales</taxon>
        <taxon>Salicaceae</taxon>
        <taxon>Saliceae</taxon>
        <taxon>Populus</taxon>
    </lineage>
</organism>
<evidence type="ECO:0000256" key="2">
    <source>
        <dbReference type="ARBA" id="ARBA00022491"/>
    </source>
</evidence>
<evidence type="ECO:0000256" key="1">
    <source>
        <dbReference type="ARBA" id="ARBA00004123"/>
    </source>
</evidence>
<dbReference type="EMBL" id="JAAWWB010000016">
    <property type="protein sequence ID" value="KAG6764465.1"/>
    <property type="molecule type" value="Genomic_DNA"/>
</dbReference>
<keyword evidence="2 6" id="KW-0678">Repressor</keyword>
<keyword evidence="4 6" id="KW-0804">Transcription</keyword>
<protein>
    <recommendedName>
        <fullName evidence="6">Transcription repressor</fullName>
    </recommendedName>
    <alternativeName>
        <fullName evidence="6">Ovate family protein</fullName>
    </alternativeName>
</protein>
<dbReference type="GO" id="GO:0045892">
    <property type="term" value="P:negative regulation of DNA-templated transcription"/>
    <property type="evidence" value="ECO:0007669"/>
    <property type="project" value="UniProtKB-UniRule"/>
</dbReference>
<dbReference type="OrthoDB" id="690912at2759"/>
<comment type="subcellular location">
    <subcellularLocation>
        <location evidence="1 6">Nucleus</location>
    </subcellularLocation>
</comment>
<gene>
    <name evidence="8" type="ORF">POTOM_031934</name>
</gene>
<accession>A0A8X8CS57</accession>
<feature type="domain" description="OVATE" evidence="7">
    <location>
        <begin position="128"/>
        <end position="191"/>
    </location>
</feature>
<proteinExistence type="predicted"/>
<evidence type="ECO:0000313" key="8">
    <source>
        <dbReference type="EMBL" id="KAG6764465.1"/>
    </source>
</evidence>
<evidence type="ECO:0000256" key="5">
    <source>
        <dbReference type="ARBA" id="ARBA00023242"/>
    </source>
</evidence>
<dbReference type="PANTHER" id="PTHR33057:SF175">
    <property type="entry name" value="TRANSCRIPTION REPRESSOR OFP12"/>
    <property type="match status" value="1"/>
</dbReference>
<dbReference type="GO" id="GO:0005634">
    <property type="term" value="C:nucleus"/>
    <property type="evidence" value="ECO:0007669"/>
    <property type="project" value="UniProtKB-SubCell"/>
</dbReference>
<reference evidence="8" key="1">
    <citation type="journal article" date="2020" name="bioRxiv">
        <title>Hybrid origin of Populus tomentosa Carr. identified through genome sequencing and phylogenomic analysis.</title>
        <authorList>
            <person name="An X."/>
            <person name="Gao K."/>
            <person name="Chen Z."/>
            <person name="Li J."/>
            <person name="Yang X."/>
            <person name="Yang X."/>
            <person name="Zhou J."/>
            <person name="Guo T."/>
            <person name="Zhao T."/>
            <person name="Huang S."/>
            <person name="Miao D."/>
            <person name="Khan W.U."/>
            <person name="Rao P."/>
            <person name="Ye M."/>
            <person name="Lei B."/>
            <person name="Liao W."/>
            <person name="Wang J."/>
            <person name="Ji L."/>
            <person name="Li Y."/>
            <person name="Guo B."/>
            <person name="Mustafa N.S."/>
            <person name="Li S."/>
            <person name="Yun Q."/>
            <person name="Keller S.R."/>
            <person name="Mao J."/>
            <person name="Zhang R."/>
            <person name="Strauss S.H."/>
        </authorList>
    </citation>
    <scope>NUCLEOTIDE SEQUENCE</scope>
    <source>
        <strain evidence="8">GM15</strain>
        <tissue evidence="8">Leaf</tissue>
    </source>
</reference>
<dbReference type="Pfam" id="PF04844">
    <property type="entry name" value="Ovate"/>
    <property type="match status" value="1"/>
</dbReference>
<comment type="function">
    <text evidence="6">Transcriptional repressor that regulates multiple aspects of plant growth and development.</text>
</comment>
<keyword evidence="3 6" id="KW-0805">Transcription regulation</keyword>